<reference evidence="3" key="1">
    <citation type="journal article" date="2012" name="MBio">
        <title>Comparative genome analysis of Trichophyton rubrum and related dermatophytes reveals candidate genes involved in infection.</title>
        <authorList>
            <person name="Martinez D.A."/>
            <person name="Oliver B.G."/>
            <person name="Graeser Y."/>
            <person name="Goldberg J.M."/>
            <person name="Li W."/>
            <person name="Martinez-Rossi N.M."/>
            <person name="Monod M."/>
            <person name="Shelest E."/>
            <person name="Barton R.C."/>
            <person name="Birch E."/>
            <person name="Brakhage A.A."/>
            <person name="Chen Z."/>
            <person name="Gurr S.J."/>
            <person name="Heiman D."/>
            <person name="Heitman J."/>
            <person name="Kosti I."/>
            <person name="Rossi A."/>
            <person name="Saif S."/>
            <person name="Samalova M."/>
            <person name="Saunders C.W."/>
            <person name="Shea T."/>
            <person name="Summerbell R.C."/>
            <person name="Xu J."/>
            <person name="Young S."/>
            <person name="Zeng Q."/>
            <person name="Birren B.W."/>
            <person name="Cuomo C.A."/>
            <person name="White T.C."/>
        </authorList>
    </citation>
    <scope>NUCLEOTIDE SEQUENCE [LARGE SCALE GENOMIC DNA]</scope>
    <source>
        <strain evidence="3">ATCC MYA-4605 / CBS 113480</strain>
    </source>
</reference>
<dbReference type="AlphaFoldDB" id="C5FQ34"/>
<dbReference type="Pfam" id="PF01636">
    <property type="entry name" value="APH"/>
    <property type="match status" value="1"/>
</dbReference>
<accession>C5FQ34</accession>
<dbReference type="Proteomes" id="UP000002035">
    <property type="component" value="Unassembled WGS sequence"/>
</dbReference>
<gene>
    <name evidence="2" type="ORF">MCYG_04806</name>
</gene>
<feature type="domain" description="Aminoglycoside phosphotransferase" evidence="1">
    <location>
        <begin position="49"/>
        <end position="219"/>
    </location>
</feature>
<keyword evidence="3" id="KW-1185">Reference proteome</keyword>
<dbReference type="RefSeq" id="XP_002847069.1">
    <property type="nucleotide sequence ID" value="XM_002847023.1"/>
</dbReference>
<proteinExistence type="predicted"/>
<dbReference type="InterPro" id="IPR051678">
    <property type="entry name" value="AGP_Transferase"/>
</dbReference>
<dbReference type="VEuPathDB" id="FungiDB:MCYG_04806"/>
<dbReference type="OMA" id="TESRWGG"/>
<evidence type="ECO:0000313" key="3">
    <source>
        <dbReference type="Proteomes" id="UP000002035"/>
    </source>
</evidence>
<protein>
    <submittedName>
        <fullName evidence="2">Phosphotransferase family protein</fullName>
    </submittedName>
</protein>
<organism evidence="2 3">
    <name type="scientific">Arthroderma otae (strain ATCC MYA-4605 / CBS 113480)</name>
    <name type="common">Microsporum canis</name>
    <dbReference type="NCBI Taxonomy" id="554155"/>
    <lineage>
        <taxon>Eukaryota</taxon>
        <taxon>Fungi</taxon>
        <taxon>Dikarya</taxon>
        <taxon>Ascomycota</taxon>
        <taxon>Pezizomycotina</taxon>
        <taxon>Eurotiomycetes</taxon>
        <taxon>Eurotiomycetidae</taxon>
        <taxon>Onygenales</taxon>
        <taxon>Arthrodermataceae</taxon>
        <taxon>Microsporum</taxon>
    </lineage>
</organism>
<name>C5FQ34_ARTOC</name>
<evidence type="ECO:0000259" key="1">
    <source>
        <dbReference type="Pfam" id="PF01636"/>
    </source>
</evidence>
<dbReference type="HOGENOM" id="CLU_021768_3_2_1"/>
<dbReference type="SUPFAM" id="SSF56112">
    <property type="entry name" value="Protein kinase-like (PK-like)"/>
    <property type="match status" value="1"/>
</dbReference>
<dbReference type="GO" id="GO:0016740">
    <property type="term" value="F:transferase activity"/>
    <property type="evidence" value="ECO:0007669"/>
    <property type="project" value="UniProtKB-KW"/>
</dbReference>
<dbReference type="GeneID" id="9226082"/>
<dbReference type="InterPro" id="IPR002575">
    <property type="entry name" value="Aminoglycoside_PTrfase"/>
</dbReference>
<sequence>MESLTPEGTIQPTANGYGQECGYPMAKGMHPIRLDENRVLKTKLLDTGEAQAMEFIAKATTIPVPKVFEAKVFEARYIGKKRGERFCIVMEYIPGKPLNVIWNDLSDNQKINICLQIDGYLAQLRKLTGDRIMAADSGALDVGLYEKRFLGPFDSVKEFHHALGKGESNNLGDGHGIHFAHADLAPRNILVDENTGRINAVIDWERAGWYPEYWDFVRMDYDRPLKREMGGYTKLWKSLFTRLYEDESSAMQDLVRRTVVPYPDGTPMEPRPDILPSYASRAKELRETFERNT</sequence>
<dbReference type="OrthoDB" id="8300194at2759"/>
<dbReference type="EMBL" id="DS995704">
    <property type="protein sequence ID" value="EEQ31987.1"/>
    <property type="molecule type" value="Genomic_DNA"/>
</dbReference>
<dbReference type="Gene3D" id="3.90.1200.10">
    <property type="match status" value="1"/>
</dbReference>
<dbReference type="CDD" id="cd05120">
    <property type="entry name" value="APH_ChoK_like"/>
    <property type="match status" value="1"/>
</dbReference>
<evidence type="ECO:0000313" key="2">
    <source>
        <dbReference type="EMBL" id="EEQ31987.1"/>
    </source>
</evidence>
<dbReference type="InterPro" id="IPR011009">
    <property type="entry name" value="Kinase-like_dom_sf"/>
</dbReference>
<dbReference type="STRING" id="554155.C5FQ34"/>
<dbReference type="eggNOG" id="ENOG502SP9R">
    <property type="taxonomic scope" value="Eukaryota"/>
</dbReference>
<dbReference type="PANTHER" id="PTHR21310:SF58">
    <property type="entry name" value="AMINOGLYCOSIDE PHOSPHOTRANSFERASE DOMAIN-CONTAINING PROTEIN"/>
    <property type="match status" value="1"/>
</dbReference>
<keyword evidence="2" id="KW-0808">Transferase</keyword>
<dbReference type="PANTHER" id="PTHR21310">
    <property type="entry name" value="AMINOGLYCOSIDE PHOSPHOTRANSFERASE-RELATED-RELATED"/>
    <property type="match status" value="1"/>
</dbReference>